<dbReference type="Proteomes" id="UP001596422">
    <property type="component" value="Unassembled WGS sequence"/>
</dbReference>
<evidence type="ECO:0000259" key="1">
    <source>
        <dbReference type="Pfam" id="PF13304"/>
    </source>
</evidence>
<dbReference type="Pfam" id="PF13304">
    <property type="entry name" value="AAA_21"/>
    <property type="match status" value="1"/>
</dbReference>
<dbReference type="RefSeq" id="WP_379913437.1">
    <property type="nucleotide sequence ID" value="NZ_JBHSWE010000001.1"/>
</dbReference>
<reference evidence="3" key="1">
    <citation type="journal article" date="2019" name="Int. J. Syst. Evol. Microbiol.">
        <title>The Global Catalogue of Microorganisms (GCM) 10K type strain sequencing project: providing services to taxonomists for standard genome sequencing and annotation.</title>
        <authorList>
            <consortium name="The Broad Institute Genomics Platform"/>
            <consortium name="The Broad Institute Genome Sequencing Center for Infectious Disease"/>
            <person name="Wu L."/>
            <person name="Ma J."/>
        </authorList>
    </citation>
    <scope>NUCLEOTIDE SEQUENCE [LARGE SCALE GENOMIC DNA]</scope>
    <source>
        <strain evidence="3">NBRC 111756</strain>
    </source>
</reference>
<comment type="caution">
    <text evidence="2">The sequence shown here is derived from an EMBL/GenBank/DDBJ whole genome shotgun (WGS) entry which is preliminary data.</text>
</comment>
<proteinExistence type="predicted"/>
<dbReference type="SUPFAM" id="SSF52540">
    <property type="entry name" value="P-loop containing nucleoside triphosphate hydrolases"/>
    <property type="match status" value="1"/>
</dbReference>
<dbReference type="PANTHER" id="PTHR43038">
    <property type="entry name" value="ATP-BINDING CASSETTE, SUB-FAMILY H, MEMBER 1"/>
    <property type="match status" value="1"/>
</dbReference>
<name>A0ABW2A8M3_9GAMM</name>
<gene>
    <name evidence="2" type="ORF">ACFQDL_29470</name>
</gene>
<evidence type="ECO:0000313" key="2">
    <source>
        <dbReference type="EMBL" id="MFC6673757.1"/>
    </source>
</evidence>
<organism evidence="2 3">
    <name type="scientific">Marinobacterium aestuariivivens</name>
    <dbReference type="NCBI Taxonomy" id="1698799"/>
    <lineage>
        <taxon>Bacteria</taxon>
        <taxon>Pseudomonadati</taxon>
        <taxon>Pseudomonadota</taxon>
        <taxon>Gammaproteobacteria</taxon>
        <taxon>Oceanospirillales</taxon>
        <taxon>Oceanospirillaceae</taxon>
        <taxon>Marinobacterium</taxon>
    </lineage>
</organism>
<evidence type="ECO:0000313" key="3">
    <source>
        <dbReference type="Proteomes" id="UP001596422"/>
    </source>
</evidence>
<dbReference type="EMBL" id="JBHSWE010000001">
    <property type="protein sequence ID" value="MFC6673757.1"/>
    <property type="molecule type" value="Genomic_DNA"/>
</dbReference>
<dbReference type="InterPro" id="IPR003959">
    <property type="entry name" value="ATPase_AAA_core"/>
</dbReference>
<keyword evidence="3" id="KW-1185">Reference proteome</keyword>
<dbReference type="Gene3D" id="3.40.50.300">
    <property type="entry name" value="P-loop containing nucleotide triphosphate hydrolases"/>
    <property type="match status" value="1"/>
</dbReference>
<dbReference type="PANTHER" id="PTHR43038:SF3">
    <property type="entry name" value="ABC TRANSPORTER G FAMILY MEMBER 20 ISOFORM X1"/>
    <property type="match status" value="1"/>
</dbReference>
<sequence length="114" mass="12662">MRQRLALACAIMHRPSVLFLDEPTAGIDPLARRRFWQLIQRLAQSGMAILVTTHYLEEAHYCHRLGLMHNGRLIALGTLAELRSGLQPPDPEAPVDAVFMAYLNRSSTATGDAP</sequence>
<protein>
    <submittedName>
        <fullName evidence="2">AAA family ATPase</fullName>
    </submittedName>
</protein>
<dbReference type="InterPro" id="IPR027417">
    <property type="entry name" value="P-loop_NTPase"/>
</dbReference>
<feature type="domain" description="ATPase AAA-type core" evidence="1">
    <location>
        <begin position="4"/>
        <end position="54"/>
    </location>
</feature>
<accession>A0ABW2A8M3</accession>